<keyword evidence="2" id="KW-0004">4Fe-4S</keyword>
<proteinExistence type="predicted"/>
<dbReference type="PROSITE" id="PS51379">
    <property type="entry name" value="4FE4S_FER_2"/>
    <property type="match status" value="2"/>
</dbReference>
<keyword evidence="6" id="KW-0411">Iron-sulfur</keyword>
<dbReference type="GO" id="GO:0051539">
    <property type="term" value="F:4 iron, 4 sulfur cluster binding"/>
    <property type="evidence" value="ECO:0007669"/>
    <property type="project" value="UniProtKB-KW"/>
</dbReference>
<keyword evidence="1" id="KW-0813">Transport</keyword>
<dbReference type="Gene3D" id="3.30.70.20">
    <property type="match status" value="1"/>
</dbReference>
<dbReference type="PANTHER" id="PTHR30176">
    <property type="entry name" value="FERREDOXIN-TYPE PROTEIN NAPH"/>
    <property type="match status" value="1"/>
</dbReference>
<keyword evidence="7" id="KW-0472">Membrane</keyword>
<dbReference type="AlphaFoldDB" id="A0A8S1J6M8"/>
<keyword evidence="4" id="KW-0249">Electron transport</keyword>
<dbReference type="InterPro" id="IPR051684">
    <property type="entry name" value="Electron_Trans/Redox"/>
</dbReference>
<feature type="transmembrane region" description="Helical" evidence="7">
    <location>
        <begin position="90"/>
        <end position="110"/>
    </location>
</feature>
<dbReference type="Proteomes" id="UP000708148">
    <property type="component" value="Unassembled WGS sequence"/>
</dbReference>
<name>A0A8S1J6M8_9CHLO</name>
<feature type="transmembrane region" description="Helical" evidence="7">
    <location>
        <begin position="169"/>
        <end position="189"/>
    </location>
</feature>
<evidence type="ECO:0000256" key="5">
    <source>
        <dbReference type="ARBA" id="ARBA00023004"/>
    </source>
</evidence>
<evidence type="ECO:0000256" key="4">
    <source>
        <dbReference type="ARBA" id="ARBA00022982"/>
    </source>
</evidence>
<dbReference type="SUPFAM" id="SSF54862">
    <property type="entry name" value="4Fe-4S ferredoxins"/>
    <property type="match status" value="1"/>
</dbReference>
<feature type="transmembrane region" description="Helical" evidence="7">
    <location>
        <begin position="15"/>
        <end position="33"/>
    </location>
</feature>
<comment type="caution">
    <text evidence="9">The sequence shown here is derived from an EMBL/GenBank/DDBJ whole genome shotgun (WGS) entry which is preliminary data.</text>
</comment>
<feature type="domain" description="4Fe-4S ferredoxin-type" evidence="8">
    <location>
        <begin position="347"/>
        <end position="376"/>
    </location>
</feature>
<dbReference type="EMBL" id="CAJHUC010001971">
    <property type="protein sequence ID" value="CAD7702844.1"/>
    <property type="molecule type" value="Genomic_DNA"/>
</dbReference>
<organism evidence="9 10">
    <name type="scientific">Ostreobium quekettii</name>
    <dbReference type="NCBI Taxonomy" id="121088"/>
    <lineage>
        <taxon>Eukaryota</taxon>
        <taxon>Viridiplantae</taxon>
        <taxon>Chlorophyta</taxon>
        <taxon>core chlorophytes</taxon>
        <taxon>Ulvophyceae</taxon>
        <taxon>TCBD clade</taxon>
        <taxon>Bryopsidales</taxon>
        <taxon>Ostreobineae</taxon>
        <taxon>Ostreobiaceae</taxon>
        <taxon>Ostreobium</taxon>
    </lineage>
</organism>
<feature type="transmembrane region" description="Helical" evidence="7">
    <location>
        <begin position="266"/>
        <end position="290"/>
    </location>
</feature>
<keyword evidence="7" id="KW-1133">Transmembrane helix</keyword>
<dbReference type="PANTHER" id="PTHR30176:SF3">
    <property type="entry name" value="FERREDOXIN-TYPE PROTEIN NAPH"/>
    <property type="match status" value="1"/>
</dbReference>
<sequence length="403" mass="45311">GKLGWFKHDITHRGITAWLLFAILLLFYFILYFPDKIGEGAQVFGASKETVEWARELGGSLNIFEDFMRWLGAALGFTVKKWWDPVWNKWTLYGTLYTGGIVGGGIYMIRKYSHNRYQIIRMIAIMVTQAIFAFSLPIMLGATGHKDYYFSYFWPLKIEYLYPENLANMPLFMVLYGVFGGLLLVPILGAFFGKRWYCAWICGCGGLANTFGEPWRQLSNKSQAAWTFEKYSIHTMLVIALATTGIAAASFALGDKSPGLQQTATIVKYLYGVFGVALLSGAVGVAFYPIGGTRVWCRFFCPMAALLGLVQKFGRYRITVKRNMCISCGMCSKYCEMGIDVRAYAQRNQSFVRASCVGCGLCAEVCPRGVLRLENKADPDPQELTMNKLLTQGYKEEPQRKAV</sequence>
<keyword evidence="10" id="KW-1185">Reference proteome</keyword>
<keyword evidence="5" id="KW-0408">Iron</keyword>
<dbReference type="Pfam" id="PF12801">
    <property type="entry name" value="Fer4_5"/>
    <property type="match status" value="2"/>
</dbReference>
<feature type="transmembrane region" description="Helical" evidence="7">
    <location>
        <begin position="122"/>
        <end position="142"/>
    </location>
</feature>
<evidence type="ECO:0000256" key="2">
    <source>
        <dbReference type="ARBA" id="ARBA00022485"/>
    </source>
</evidence>
<evidence type="ECO:0000313" key="9">
    <source>
        <dbReference type="EMBL" id="CAD7702844.1"/>
    </source>
</evidence>
<feature type="domain" description="4Fe-4S ferredoxin-type" evidence="8">
    <location>
        <begin position="316"/>
        <end position="344"/>
    </location>
</feature>
<gene>
    <name evidence="9" type="ORF">OSTQU699_LOCUS8201</name>
</gene>
<dbReference type="GO" id="GO:0005886">
    <property type="term" value="C:plasma membrane"/>
    <property type="evidence" value="ECO:0007669"/>
    <property type="project" value="TreeGrafter"/>
</dbReference>
<evidence type="ECO:0000256" key="1">
    <source>
        <dbReference type="ARBA" id="ARBA00022448"/>
    </source>
</evidence>
<evidence type="ECO:0000313" key="10">
    <source>
        <dbReference type="Proteomes" id="UP000708148"/>
    </source>
</evidence>
<dbReference type="PROSITE" id="PS00198">
    <property type="entry name" value="4FE4S_FER_1"/>
    <property type="match status" value="1"/>
</dbReference>
<evidence type="ECO:0000259" key="8">
    <source>
        <dbReference type="PROSITE" id="PS51379"/>
    </source>
</evidence>
<evidence type="ECO:0000256" key="7">
    <source>
        <dbReference type="SAM" id="Phobius"/>
    </source>
</evidence>
<accession>A0A8S1J6M8</accession>
<evidence type="ECO:0000256" key="3">
    <source>
        <dbReference type="ARBA" id="ARBA00022723"/>
    </source>
</evidence>
<keyword evidence="7" id="KW-0812">Transmembrane</keyword>
<dbReference type="GO" id="GO:0046872">
    <property type="term" value="F:metal ion binding"/>
    <property type="evidence" value="ECO:0007669"/>
    <property type="project" value="UniProtKB-KW"/>
</dbReference>
<feature type="non-terminal residue" evidence="9">
    <location>
        <position position="1"/>
    </location>
</feature>
<dbReference type="InterPro" id="IPR017896">
    <property type="entry name" value="4Fe4S_Fe-S-bd"/>
</dbReference>
<protein>
    <recommendedName>
        <fullName evidence="8">4Fe-4S ferredoxin-type domain-containing protein</fullName>
    </recommendedName>
</protein>
<dbReference type="InterPro" id="IPR017900">
    <property type="entry name" value="4Fe4S_Fe_S_CS"/>
</dbReference>
<keyword evidence="3" id="KW-0479">Metal-binding</keyword>
<evidence type="ECO:0000256" key="6">
    <source>
        <dbReference type="ARBA" id="ARBA00023014"/>
    </source>
</evidence>
<feature type="transmembrane region" description="Helical" evidence="7">
    <location>
        <begin position="232"/>
        <end position="254"/>
    </location>
</feature>
<reference evidence="9" key="1">
    <citation type="submission" date="2020-12" db="EMBL/GenBank/DDBJ databases">
        <authorList>
            <person name="Iha C."/>
        </authorList>
    </citation>
    <scope>NUCLEOTIDE SEQUENCE</scope>
</reference>
<dbReference type="Pfam" id="PF14697">
    <property type="entry name" value="Fer4_21"/>
    <property type="match status" value="1"/>
</dbReference>